<evidence type="ECO:0000313" key="1">
    <source>
        <dbReference type="EnsemblPlants" id="OPUNC07G17750.1"/>
    </source>
</evidence>
<proteinExistence type="predicted"/>
<dbReference type="HOGENOM" id="CLU_2310705_0_0_1"/>
<evidence type="ECO:0000313" key="2">
    <source>
        <dbReference type="Proteomes" id="UP000026962"/>
    </source>
</evidence>
<dbReference type="EnsemblPlants" id="OPUNC07G17750.1">
    <property type="protein sequence ID" value="OPUNC07G17750.1"/>
    <property type="gene ID" value="OPUNC07G17750"/>
</dbReference>
<dbReference type="Proteomes" id="UP000026962">
    <property type="component" value="Chromosome 7"/>
</dbReference>
<accession>A0A0E0LM96</accession>
<reference evidence="1" key="2">
    <citation type="submission" date="2018-05" db="EMBL/GenBank/DDBJ databases">
        <title>OpunRS2 (Oryza punctata Reference Sequence Version 2).</title>
        <authorList>
            <person name="Zhang J."/>
            <person name="Kudrna D."/>
            <person name="Lee S."/>
            <person name="Talag J."/>
            <person name="Welchert J."/>
            <person name="Wing R.A."/>
        </authorList>
    </citation>
    <scope>NUCLEOTIDE SEQUENCE [LARGE SCALE GENOMIC DNA]</scope>
</reference>
<name>A0A0E0LM96_ORYPU</name>
<protein>
    <submittedName>
        <fullName evidence="1">Uncharacterized protein</fullName>
    </submittedName>
</protein>
<sequence length="100" mass="11707">MTTEQQKQNPVIAKPVAGPTRRLRKSTFEANSDYKDRKEGTCTRAEGTVFLEKPLITRLLQRDGEYYISKDIMDRAMAKATVIRYLKHDMVILMPQYYEF</sequence>
<dbReference type="AlphaFoldDB" id="A0A0E0LM96"/>
<organism evidence="1">
    <name type="scientific">Oryza punctata</name>
    <name type="common">Red rice</name>
    <dbReference type="NCBI Taxonomy" id="4537"/>
    <lineage>
        <taxon>Eukaryota</taxon>
        <taxon>Viridiplantae</taxon>
        <taxon>Streptophyta</taxon>
        <taxon>Embryophyta</taxon>
        <taxon>Tracheophyta</taxon>
        <taxon>Spermatophyta</taxon>
        <taxon>Magnoliopsida</taxon>
        <taxon>Liliopsida</taxon>
        <taxon>Poales</taxon>
        <taxon>Poaceae</taxon>
        <taxon>BOP clade</taxon>
        <taxon>Oryzoideae</taxon>
        <taxon>Oryzeae</taxon>
        <taxon>Oryzinae</taxon>
        <taxon>Oryza</taxon>
    </lineage>
</organism>
<dbReference type="Gramene" id="OPUNC07G17750.1">
    <property type="protein sequence ID" value="OPUNC07G17750.1"/>
    <property type="gene ID" value="OPUNC07G17750"/>
</dbReference>
<keyword evidence="2" id="KW-1185">Reference proteome</keyword>
<reference evidence="1" key="1">
    <citation type="submission" date="2015-04" db="UniProtKB">
        <authorList>
            <consortium name="EnsemblPlants"/>
        </authorList>
    </citation>
    <scope>IDENTIFICATION</scope>
</reference>